<keyword evidence="1" id="KW-0472">Membrane</keyword>
<name>A0A7J7N9G2_9MAGN</name>
<dbReference type="InterPro" id="IPR037045">
    <property type="entry name" value="S8pro/Inhibitor_I9_sf"/>
</dbReference>
<dbReference type="OrthoDB" id="2014869at2759"/>
<dbReference type="EMBL" id="JACGCM010000957">
    <property type="protein sequence ID" value="KAF6163871.1"/>
    <property type="molecule type" value="Genomic_DNA"/>
</dbReference>
<proteinExistence type="predicted"/>
<comment type="caution">
    <text evidence="3">The sequence shown here is derived from an EMBL/GenBank/DDBJ whole genome shotgun (WGS) entry which is preliminary data.</text>
</comment>
<sequence>MGLETQGYETLYKTGLPFKINKKGLDDDNSDESERLSLTHSYSHAFKGFTAMLTEKEASVLSAKLISQNRSQRRIWPELPVSTIQASGKFRQDGEEFAWKDPISRNQAVIGNCMVKSLFGFIWMVAMFGSDFSSLG</sequence>
<keyword evidence="1" id="KW-0812">Transmembrane</keyword>
<keyword evidence="4" id="KW-1185">Reference proteome</keyword>
<evidence type="ECO:0000256" key="1">
    <source>
        <dbReference type="SAM" id="Phobius"/>
    </source>
</evidence>
<dbReference type="Pfam" id="PF05922">
    <property type="entry name" value="Inhibitor_I9"/>
    <property type="match status" value="1"/>
</dbReference>
<feature type="transmembrane region" description="Helical" evidence="1">
    <location>
        <begin position="109"/>
        <end position="129"/>
    </location>
</feature>
<organism evidence="3 4">
    <name type="scientific">Kingdonia uniflora</name>
    <dbReference type="NCBI Taxonomy" id="39325"/>
    <lineage>
        <taxon>Eukaryota</taxon>
        <taxon>Viridiplantae</taxon>
        <taxon>Streptophyta</taxon>
        <taxon>Embryophyta</taxon>
        <taxon>Tracheophyta</taxon>
        <taxon>Spermatophyta</taxon>
        <taxon>Magnoliopsida</taxon>
        <taxon>Ranunculales</taxon>
        <taxon>Circaeasteraceae</taxon>
        <taxon>Kingdonia</taxon>
    </lineage>
</organism>
<protein>
    <recommendedName>
        <fullName evidence="2">Inhibitor I9 domain-containing protein</fullName>
    </recommendedName>
</protein>
<evidence type="ECO:0000259" key="2">
    <source>
        <dbReference type="Pfam" id="PF05922"/>
    </source>
</evidence>
<evidence type="ECO:0000313" key="4">
    <source>
        <dbReference type="Proteomes" id="UP000541444"/>
    </source>
</evidence>
<dbReference type="Proteomes" id="UP000541444">
    <property type="component" value="Unassembled WGS sequence"/>
</dbReference>
<keyword evidence="1" id="KW-1133">Transmembrane helix</keyword>
<dbReference type="Gene3D" id="3.30.70.80">
    <property type="entry name" value="Peptidase S8 propeptide/proteinase inhibitor I9"/>
    <property type="match status" value="1"/>
</dbReference>
<reference evidence="3 4" key="1">
    <citation type="journal article" date="2020" name="IScience">
        <title>Genome Sequencing of the Endangered Kingdonia uniflora (Circaeasteraceae, Ranunculales) Reveals Potential Mechanisms of Evolutionary Specialization.</title>
        <authorList>
            <person name="Sun Y."/>
            <person name="Deng T."/>
            <person name="Zhang A."/>
            <person name="Moore M.J."/>
            <person name="Landis J.B."/>
            <person name="Lin N."/>
            <person name="Zhang H."/>
            <person name="Zhang X."/>
            <person name="Huang J."/>
            <person name="Zhang X."/>
            <person name="Sun H."/>
            <person name="Wang H."/>
        </authorList>
    </citation>
    <scope>NUCLEOTIDE SEQUENCE [LARGE SCALE GENOMIC DNA]</scope>
    <source>
        <strain evidence="3">TB1705</strain>
        <tissue evidence="3">Leaf</tissue>
    </source>
</reference>
<feature type="domain" description="Inhibitor I9" evidence="2">
    <location>
        <begin position="32"/>
        <end position="63"/>
    </location>
</feature>
<evidence type="ECO:0000313" key="3">
    <source>
        <dbReference type="EMBL" id="KAF6163871.1"/>
    </source>
</evidence>
<accession>A0A7J7N9G2</accession>
<dbReference type="AlphaFoldDB" id="A0A7J7N9G2"/>
<gene>
    <name evidence="3" type="ORF">GIB67_024726</name>
</gene>
<dbReference type="InterPro" id="IPR010259">
    <property type="entry name" value="S8pro/Inhibitor_I9"/>
</dbReference>